<keyword evidence="5 8" id="KW-1133">Transmembrane helix</keyword>
<comment type="caution">
    <text evidence="10">The sequence shown here is derived from an EMBL/GenBank/DDBJ whole genome shotgun (WGS) entry which is preliminary data.</text>
</comment>
<gene>
    <name evidence="10" type="ORF">PG997_011283</name>
</gene>
<organism evidence="10 11">
    <name type="scientific">Apiospora hydei</name>
    <dbReference type="NCBI Taxonomy" id="1337664"/>
    <lineage>
        <taxon>Eukaryota</taxon>
        <taxon>Fungi</taxon>
        <taxon>Dikarya</taxon>
        <taxon>Ascomycota</taxon>
        <taxon>Pezizomycotina</taxon>
        <taxon>Sordariomycetes</taxon>
        <taxon>Xylariomycetidae</taxon>
        <taxon>Amphisphaeriales</taxon>
        <taxon>Apiosporaceae</taxon>
        <taxon>Apiospora</taxon>
    </lineage>
</organism>
<feature type="transmembrane region" description="Helical" evidence="8">
    <location>
        <begin position="288"/>
        <end position="307"/>
    </location>
</feature>
<dbReference type="Proteomes" id="UP001433268">
    <property type="component" value="Unassembled WGS sequence"/>
</dbReference>
<keyword evidence="6 8" id="KW-0472">Membrane</keyword>
<keyword evidence="4 8" id="KW-0812">Transmembrane</keyword>
<dbReference type="Gene3D" id="1.20.1250.20">
    <property type="entry name" value="MFS general substrate transporter like domains"/>
    <property type="match status" value="1"/>
</dbReference>
<evidence type="ECO:0000256" key="3">
    <source>
        <dbReference type="ARBA" id="ARBA00022448"/>
    </source>
</evidence>
<dbReference type="SUPFAM" id="SSF103473">
    <property type="entry name" value="MFS general substrate transporter"/>
    <property type="match status" value="1"/>
</dbReference>
<evidence type="ECO:0000256" key="2">
    <source>
        <dbReference type="ARBA" id="ARBA00007520"/>
    </source>
</evidence>
<dbReference type="EMBL" id="JAQQWN010000008">
    <property type="protein sequence ID" value="KAK8071080.1"/>
    <property type="molecule type" value="Genomic_DNA"/>
</dbReference>
<dbReference type="PANTHER" id="PTHR23501:SF12">
    <property type="entry name" value="MAJOR FACILITATOR SUPERFAMILY (MFS) PROFILE DOMAIN-CONTAINING PROTEIN-RELATED"/>
    <property type="match status" value="1"/>
</dbReference>
<evidence type="ECO:0000256" key="1">
    <source>
        <dbReference type="ARBA" id="ARBA00004141"/>
    </source>
</evidence>
<name>A0ABR1VIL5_9PEZI</name>
<accession>A0ABR1VIL5</accession>
<protein>
    <recommendedName>
        <fullName evidence="9">Major facilitator superfamily (MFS) profile domain-containing protein</fullName>
    </recommendedName>
</protein>
<evidence type="ECO:0000256" key="4">
    <source>
        <dbReference type="ARBA" id="ARBA00022692"/>
    </source>
</evidence>
<dbReference type="GeneID" id="92048658"/>
<feature type="transmembrane region" description="Helical" evidence="8">
    <location>
        <begin position="260"/>
        <end position="282"/>
    </location>
</feature>
<evidence type="ECO:0000259" key="9">
    <source>
        <dbReference type="PROSITE" id="PS50850"/>
    </source>
</evidence>
<feature type="compositionally biased region" description="Polar residues" evidence="7">
    <location>
        <begin position="18"/>
        <end position="27"/>
    </location>
</feature>
<dbReference type="PANTHER" id="PTHR23501">
    <property type="entry name" value="MAJOR FACILITATOR SUPERFAMILY"/>
    <property type="match status" value="1"/>
</dbReference>
<keyword evidence="3" id="KW-0813">Transport</keyword>
<evidence type="ECO:0000256" key="7">
    <source>
        <dbReference type="SAM" id="MobiDB-lite"/>
    </source>
</evidence>
<feature type="transmembrane region" description="Helical" evidence="8">
    <location>
        <begin position="189"/>
        <end position="210"/>
    </location>
</feature>
<dbReference type="Pfam" id="PF07690">
    <property type="entry name" value="MFS_1"/>
    <property type="match status" value="1"/>
</dbReference>
<feature type="transmembrane region" description="Helical" evidence="8">
    <location>
        <begin position="537"/>
        <end position="558"/>
    </location>
</feature>
<keyword evidence="11" id="KW-1185">Reference proteome</keyword>
<feature type="transmembrane region" description="Helical" evidence="8">
    <location>
        <begin position="397"/>
        <end position="417"/>
    </location>
</feature>
<feature type="transmembrane region" description="Helical" evidence="8">
    <location>
        <begin position="327"/>
        <end position="352"/>
    </location>
</feature>
<evidence type="ECO:0000256" key="6">
    <source>
        <dbReference type="ARBA" id="ARBA00023136"/>
    </source>
</evidence>
<feature type="domain" description="Major facilitator superfamily (MFS) profile" evidence="9">
    <location>
        <begin position="64"/>
        <end position="531"/>
    </location>
</feature>
<comment type="subcellular location">
    <subcellularLocation>
        <location evidence="1">Membrane</location>
        <topology evidence="1">Multi-pass membrane protein</topology>
    </subcellularLocation>
</comment>
<feature type="transmembrane region" description="Helical" evidence="8">
    <location>
        <begin position="129"/>
        <end position="148"/>
    </location>
</feature>
<feature type="transmembrane region" description="Helical" evidence="8">
    <location>
        <begin position="463"/>
        <end position="483"/>
    </location>
</feature>
<dbReference type="InterPro" id="IPR020846">
    <property type="entry name" value="MFS_dom"/>
</dbReference>
<feature type="compositionally biased region" description="Basic and acidic residues" evidence="7">
    <location>
        <begin position="42"/>
        <end position="54"/>
    </location>
</feature>
<reference evidence="10 11" key="1">
    <citation type="submission" date="2023-01" db="EMBL/GenBank/DDBJ databases">
        <title>Analysis of 21 Apiospora genomes using comparative genomics revels a genus with tremendous synthesis potential of carbohydrate active enzymes and secondary metabolites.</title>
        <authorList>
            <person name="Sorensen T."/>
        </authorList>
    </citation>
    <scope>NUCLEOTIDE SEQUENCE [LARGE SCALE GENOMIC DNA]</scope>
    <source>
        <strain evidence="10 11">CBS 114990</strain>
    </source>
</reference>
<dbReference type="PROSITE" id="PS50850">
    <property type="entry name" value="MFS"/>
    <property type="match status" value="1"/>
</dbReference>
<sequence>MSSDTQKTAAGPPVNHASVASSDTSTEVQKKDVRGGDAGAQSDKEGSIRPHPRDSIPNWKWKAIVIGGTVQAIVNGYDVSNVANVQVPIYEAFGHIELLPWISLAFSLVNVASIPLFRKLTSFVELKIVSGIAVLILMVGSALCGAAPNINVVIVGRAFIGIGAAGCYQMLLTYNVIFAYPHEIALTQALIGACFAIGLLTGPIIGGAFAENEHATWRWVSFLLRLASGGIIAAACLGLYPSYKVPTNKPLTKHLKEFDYVGCTLHMGTFVLLGLACIFSGPTWEWDSGASIAVWVLFGLTLLAYVLQQSFCIFTTPENRIFPVSLLAHRAVALTAVGTSCAAVGYGATLYYTPIYFAFTRGTGALSSAVRLLPFTGVFVFMMFLVGGLLPRVRYYMPFYLGGAILMLVGAGCQQTITTQSPEGYVMGLEALVGAGIGMIWQVGVPVSSVVLPPHQRLDAAAVFNMAQLGGVAISLSIAGSIYQNVGFDLVRDAIGGLSGDYSDADIRLLLGGARSSILSAGHPEVVPRAIEAITTTILRCFYLSVAAGALCFIAACCMKLEALEFKKPAAAPAQLGEKTESV</sequence>
<feature type="transmembrane region" description="Helical" evidence="8">
    <location>
        <begin position="429"/>
        <end position="451"/>
    </location>
</feature>
<comment type="similarity">
    <text evidence="2">Belongs to the major facilitator superfamily. TCR/Tet family.</text>
</comment>
<evidence type="ECO:0000256" key="8">
    <source>
        <dbReference type="SAM" id="Phobius"/>
    </source>
</evidence>
<feature type="transmembrane region" description="Helical" evidence="8">
    <location>
        <begin position="154"/>
        <end position="177"/>
    </location>
</feature>
<feature type="transmembrane region" description="Helical" evidence="8">
    <location>
        <begin position="372"/>
        <end position="390"/>
    </location>
</feature>
<proteinExistence type="inferred from homology"/>
<dbReference type="InterPro" id="IPR011701">
    <property type="entry name" value="MFS"/>
</dbReference>
<feature type="transmembrane region" description="Helical" evidence="8">
    <location>
        <begin position="222"/>
        <end position="240"/>
    </location>
</feature>
<feature type="region of interest" description="Disordered" evidence="7">
    <location>
        <begin position="1"/>
        <end position="54"/>
    </location>
</feature>
<dbReference type="RefSeq" id="XP_066664888.1">
    <property type="nucleotide sequence ID" value="XM_066815598.1"/>
</dbReference>
<dbReference type="InterPro" id="IPR036259">
    <property type="entry name" value="MFS_trans_sf"/>
</dbReference>
<evidence type="ECO:0000313" key="11">
    <source>
        <dbReference type="Proteomes" id="UP001433268"/>
    </source>
</evidence>
<evidence type="ECO:0000256" key="5">
    <source>
        <dbReference type="ARBA" id="ARBA00022989"/>
    </source>
</evidence>
<evidence type="ECO:0000313" key="10">
    <source>
        <dbReference type="EMBL" id="KAK8071080.1"/>
    </source>
</evidence>